<dbReference type="CDD" id="cd01992">
    <property type="entry name" value="TilS_N"/>
    <property type="match status" value="1"/>
</dbReference>
<dbReference type="SUPFAM" id="SSF56037">
    <property type="entry name" value="PheT/TilS domain"/>
    <property type="match status" value="1"/>
</dbReference>
<dbReference type="InterPro" id="IPR015262">
    <property type="entry name" value="tRNA_Ile_lys_synt_subst-bd"/>
</dbReference>
<name>A0A366XUN3_9BACI</name>
<sequence length="431" mass="50482">MALLHYLLQLKERWQLTIIAAHVDHMFRGEESKEDYRYVEGYCHKNDIVFEGTHLNVTSYKREQKISAQLAARECRYEFFEKIMTKYDAHYLALGHHGDDQIETMLMRQVRGSFGKSRAGMPVKRSFACGEIIRPFLCLEKREIEDYCCRMQLKPRRDPSNEKDDYVRNRFRHSILPFLKKENPNVHERFQQQSEFIYEDEQFLDEVAEKHYRKVIIKKAEDKIIFSVSALQSVPMSLQRRVIHLILKYLYQTIPSSLSSIHIEDLLTLLHAERPSGQLYFPEGLRVVRSYDRCFLTFEQLNKPEPYNLIFDVPGFIDVPSGVLTADIKDYSGQQFPNNLHSCICDVEHITFPLCVRTRQPGDRIAALGINGTKKVKNIFIDQKIDRTKRDSWPIVVDGNGDILWIVGLQKSRLARASTQTKRVLTLMFQN</sequence>
<gene>
    <name evidence="8 10" type="primary">tilS</name>
    <name evidence="10" type="ORF">DS031_21065</name>
</gene>
<keyword evidence="5" id="KW-0547">Nucleotide-binding</keyword>
<dbReference type="Gene3D" id="3.40.50.620">
    <property type="entry name" value="HUPs"/>
    <property type="match status" value="1"/>
</dbReference>
<comment type="caution">
    <text evidence="10">The sequence shown here is derived from an EMBL/GenBank/DDBJ whole genome shotgun (WGS) entry which is preliminary data.</text>
</comment>
<dbReference type="NCBIfam" id="TIGR02433">
    <property type="entry name" value="lysidine_TilS_C"/>
    <property type="match status" value="1"/>
</dbReference>
<evidence type="ECO:0000313" key="10">
    <source>
        <dbReference type="EMBL" id="RBW67671.1"/>
    </source>
</evidence>
<keyword evidence="2 8" id="KW-0963">Cytoplasm</keyword>
<dbReference type="SUPFAM" id="SSF82829">
    <property type="entry name" value="MesJ substrate recognition domain-like"/>
    <property type="match status" value="1"/>
</dbReference>
<dbReference type="NCBIfam" id="TIGR02432">
    <property type="entry name" value="lysidine_TilS_N"/>
    <property type="match status" value="1"/>
</dbReference>
<comment type="subcellular location">
    <subcellularLocation>
        <location evidence="1 8">Cytoplasm</location>
    </subcellularLocation>
</comment>
<evidence type="ECO:0000256" key="6">
    <source>
        <dbReference type="ARBA" id="ARBA00022840"/>
    </source>
</evidence>
<dbReference type="EC" id="6.3.4.19" evidence="8"/>
<evidence type="ECO:0000256" key="2">
    <source>
        <dbReference type="ARBA" id="ARBA00022490"/>
    </source>
</evidence>
<dbReference type="GO" id="GO:0006400">
    <property type="term" value="P:tRNA modification"/>
    <property type="evidence" value="ECO:0007669"/>
    <property type="project" value="UniProtKB-UniRule"/>
</dbReference>
<evidence type="ECO:0000256" key="3">
    <source>
        <dbReference type="ARBA" id="ARBA00022598"/>
    </source>
</evidence>
<reference evidence="10 11" key="1">
    <citation type="submission" date="2018-07" db="EMBL/GenBank/DDBJ databases">
        <title>Lottiidibacillus patelloidae gen. nov., sp. nov., isolated from the intestinal tract of a marine limpet and the reclassification of B. taeanensis BH030017T, B. algicola KMM 3737T and B. hwajinpoensis SW-72T as genus Lottiidibacillus.</title>
        <authorList>
            <person name="Liu R."/>
            <person name="Huang Z."/>
        </authorList>
    </citation>
    <scope>NUCLEOTIDE SEQUENCE [LARGE SCALE GENOMIC DNA]</scope>
    <source>
        <strain evidence="10 11">BH030017</strain>
    </source>
</reference>
<evidence type="ECO:0000256" key="7">
    <source>
        <dbReference type="ARBA" id="ARBA00048539"/>
    </source>
</evidence>
<dbReference type="HAMAP" id="MF_01161">
    <property type="entry name" value="tRNA_Ile_lys_synt"/>
    <property type="match status" value="1"/>
</dbReference>
<dbReference type="Pfam" id="PF09179">
    <property type="entry name" value="TilS"/>
    <property type="match status" value="1"/>
</dbReference>
<dbReference type="Pfam" id="PF11734">
    <property type="entry name" value="TilS_C"/>
    <property type="match status" value="1"/>
</dbReference>
<comment type="catalytic activity">
    <reaction evidence="7 8">
        <text>cytidine(34) in tRNA(Ile2) + L-lysine + ATP = lysidine(34) in tRNA(Ile2) + AMP + diphosphate + H(+)</text>
        <dbReference type="Rhea" id="RHEA:43744"/>
        <dbReference type="Rhea" id="RHEA-COMP:10625"/>
        <dbReference type="Rhea" id="RHEA-COMP:10670"/>
        <dbReference type="ChEBI" id="CHEBI:15378"/>
        <dbReference type="ChEBI" id="CHEBI:30616"/>
        <dbReference type="ChEBI" id="CHEBI:32551"/>
        <dbReference type="ChEBI" id="CHEBI:33019"/>
        <dbReference type="ChEBI" id="CHEBI:82748"/>
        <dbReference type="ChEBI" id="CHEBI:83665"/>
        <dbReference type="ChEBI" id="CHEBI:456215"/>
        <dbReference type="EC" id="6.3.4.19"/>
    </reaction>
</comment>
<dbReference type="InterPro" id="IPR012796">
    <property type="entry name" value="Lysidine-tRNA-synth_C"/>
</dbReference>
<dbReference type="GO" id="GO:0005524">
    <property type="term" value="F:ATP binding"/>
    <property type="evidence" value="ECO:0007669"/>
    <property type="project" value="UniProtKB-KW"/>
</dbReference>
<comment type="caution">
    <text evidence="8">Lacks conserved residue(s) required for the propagation of feature annotation.</text>
</comment>
<dbReference type="InterPro" id="IPR014729">
    <property type="entry name" value="Rossmann-like_a/b/a_fold"/>
</dbReference>
<comment type="function">
    <text evidence="8">Ligates lysine onto the cytidine present at position 34 of the AUA codon-specific tRNA(Ile) that contains the anticodon CAU, in an ATP-dependent manner. Cytidine is converted to lysidine, thus changing the amino acid specificity of the tRNA from methionine to isoleucine.</text>
</comment>
<dbReference type="PANTHER" id="PTHR43033:SF1">
    <property type="entry name" value="TRNA(ILE)-LYSIDINE SYNTHASE-RELATED"/>
    <property type="match status" value="1"/>
</dbReference>
<keyword evidence="4 8" id="KW-0819">tRNA processing</keyword>
<evidence type="ECO:0000256" key="1">
    <source>
        <dbReference type="ARBA" id="ARBA00004496"/>
    </source>
</evidence>
<evidence type="ECO:0000256" key="8">
    <source>
        <dbReference type="HAMAP-Rule" id="MF_01161"/>
    </source>
</evidence>
<keyword evidence="6" id="KW-0067">ATP-binding</keyword>
<comment type="similarity">
    <text evidence="8">Belongs to the tRNA(Ile)-lysidine synthase family.</text>
</comment>
<dbReference type="OrthoDB" id="9807403at2"/>
<evidence type="ECO:0000256" key="4">
    <source>
        <dbReference type="ARBA" id="ARBA00022694"/>
    </source>
</evidence>
<organism evidence="10 11">
    <name type="scientific">Bacillus taeanensis</name>
    <dbReference type="NCBI Taxonomy" id="273032"/>
    <lineage>
        <taxon>Bacteria</taxon>
        <taxon>Bacillati</taxon>
        <taxon>Bacillota</taxon>
        <taxon>Bacilli</taxon>
        <taxon>Bacillales</taxon>
        <taxon>Bacillaceae</taxon>
        <taxon>Bacillus</taxon>
    </lineage>
</organism>
<evidence type="ECO:0000256" key="5">
    <source>
        <dbReference type="ARBA" id="ARBA00022741"/>
    </source>
</evidence>
<dbReference type="SUPFAM" id="SSF52402">
    <property type="entry name" value="Adenine nucleotide alpha hydrolases-like"/>
    <property type="match status" value="1"/>
</dbReference>
<evidence type="ECO:0000313" key="11">
    <source>
        <dbReference type="Proteomes" id="UP000253314"/>
    </source>
</evidence>
<dbReference type="Gene3D" id="3.30.465.60">
    <property type="match status" value="1"/>
</dbReference>
<proteinExistence type="inferred from homology"/>
<accession>A0A366XUN3</accession>
<dbReference type="PANTHER" id="PTHR43033">
    <property type="entry name" value="TRNA(ILE)-LYSIDINE SYNTHASE-RELATED"/>
    <property type="match status" value="1"/>
</dbReference>
<protein>
    <recommendedName>
        <fullName evidence="8">tRNA(Ile)-lysidine synthase</fullName>
        <ecNumber evidence="8">6.3.4.19</ecNumber>
    </recommendedName>
    <alternativeName>
        <fullName evidence="8">tRNA(Ile)-2-lysyl-cytidine synthase</fullName>
    </alternativeName>
    <alternativeName>
        <fullName evidence="8">tRNA(Ile)-lysidine synthetase</fullName>
    </alternativeName>
</protein>
<feature type="domain" description="Lysidine-tRNA(Ile) synthetase C-terminal" evidence="9">
    <location>
        <begin position="354"/>
        <end position="427"/>
    </location>
</feature>
<dbReference type="GO" id="GO:0005737">
    <property type="term" value="C:cytoplasm"/>
    <property type="evidence" value="ECO:0007669"/>
    <property type="project" value="UniProtKB-SubCell"/>
</dbReference>
<dbReference type="InterPro" id="IPR011063">
    <property type="entry name" value="TilS/TtcA_N"/>
</dbReference>
<dbReference type="GO" id="GO:0032267">
    <property type="term" value="F:tRNA(Ile)-lysidine synthase activity"/>
    <property type="evidence" value="ECO:0007669"/>
    <property type="project" value="UniProtKB-EC"/>
</dbReference>
<evidence type="ECO:0000259" key="9">
    <source>
        <dbReference type="SMART" id="SM00977"/>
    </source>
</evidence>
<dbReference type="InterPro" id="IPR012795">
    <property type="entry name" value="tRNA_Ile_lys_synt_N"/>
</dbReference>
<keyword evidence="3 8" id="KW-0436">Ligase</keyword>
<dbReference type="EMBL" id="QOCW01000032">
    <property type="protein sequence ID" value="RBW67671.1"/>
    <property type="molecule type" value="Genomic_DNA"/>
</dbReference>
<keyword evidence="11" id="KW-1185">Reference proteome</keyword>
<dbReference type="SMART" id="SM00977">
    <property type="entry name" value="TilS_C"/>
    <property type="match status" value="1"/>
</dbReference>
<dbReference type="AlphaFoldDB" id="A0A366XUN3"/>
<dbReference type="Pfam" id="PF01171">
    <property type="entry name" value="ATP_bind_3"/>
    <property type="match status" value="1"/>
</dbReference>
<dbReference type="InterPro" id="IPR012094">
    <property type="entry name" value="tRNA_Ile_lys_synt"/>
</dbReference>
<dbReference type="Proteomes" id="UP000253314">
    <property type="component" value="Unassembled WGS sequence"/>
</dbReference>